<name>A0ABX5QEJ3_9MICO</name>
<reference evidence="1 2" key="1">
    <citation type="submission" date="2019-01" db="EMBL/GenBank/DDBJ databases">
        <title>Leucobacter muris sp. nov. isolated from the nose of a laboratory mouse.</title>
        <authorList>
            <person name="Benga L."/>
            <person name="Sproeer C."/>
            <person name="Schumann P."/>
            <person name="Verbarg S."/>
            <person name="Bunk B."/>
            <person name="Engelhardt E."/>
            <person name="Benten P.M."/>
            <person name="Sager M."/>
        </authorList>
    </citation>
    <scope>NUCLEOTIDE SEQUENCE [LARGE SCALE GENOMIC DNA]</scope>
    <source>
        <strain evidence="1 2">DSM 101948</strain>
    </source>
</reference>
<keyword evidence="2" id="KW-1185">Reference proteome</keyword>
<dbReference type="RefSeq" id="WP_128386619.1">
    <property type="nucleotide sequence ID" value="NZ_CP035037.1"/>
</dbReference>
<proteinExistence type="predicted"/>
<gene>
    <name evidence="1" type="ORF">Leucomu_05725</name>
</gene>
<dbReference type="EMBL" id="CP035037">
    <property type="protein sequence ID" value="QAB17487.1"/>
    <property type="molecule type" value="Genomic_DNA"/>
</dbReference>
<organism evidence="1 2">
    <name type="scientific">Leucobacter muris</name>
    <dbReference type="NCBI Taxonomy" id="1935379"/>
    <lineage>
        <taxon>Bacteria</taxon>
        <taxon>Bacillati</taxon>
        <taxon>Actinomycetota</taxon>
        <taxon>Actinomycetes</taxon>
        <taxon>Micrococcales</taxon>
        <taxon>Microbacteriaceae</taxon>
        <taxon>Leucobacter</taxon>
    </lineage>
</organism>
<protein>
    <submittedName>
        <fullName evidence="1">Uncharacterized protein</fullName>
    </submittedName>
</protein>
<evidence type="ECO:0000313" key="2">
    <source>
        <dbReference type="Proteomes" id="UP000285768"/>
    </source>
</evidence>
<sequence length="91" mass="10642">MWTGREDPLEVAHYVVHMPRGGALGAWLGGESAITGEEDMLRWVEHAVWASQSSKPKQVKPRAYPEGEYERQQRLERIKAGARRFKRRRRR</sequence>
<accession>A0ABX5QEJ3</accession>
<dbReference type="Proteomes" id="UP000285768">
    <property type="component" value="Chromosome"/>
</dbReference>
<evidence type="ECO:0000313" key="1">
    <source>
        <dbReference type="EMBL" id="QAB17487.1"/>
    </source>
</evidence>